<evidence type="ECO:0000313" key="3">
    <source>
        <dbReference type="EMBL" id="KIY48208.1"/>
    </source>
</evidence>
<reference evidence="3 4" key="1">
    <citation type="journal article" date="2015" name="Fungal Genet. Biol.">
        <title>Evolution of novel wood decay mechanisms in Agaricales revealed by the genome sequences of Fistulina hepatica and Cylindrobasidium torrendii.</title>
        <authorList>
            <person name="Floudas D."/>
            <person name="Held B.W."/>
            <person name="Riley R."/>
            <person name="Nagy L.G."/>
            <person name="Koehler G."/>
            <person name="Ransdell A.S."/>
            <person name="Younus H."/>
            <person name="Chow J."/>
            <person name="Chiniquy J."/>
            <person name="Lipzen A."/>
            <person name="Tritt A."/>
            <person name="Sun H."/>
            <person name="Haridas S."/>
            <person name="LaButti K."/>
            <person name="Ohm R.A."/>
            <person name="Kues U."/>
            <person name="Blanchette R.A."/>
            <person name="Grigoriev I.V."/>
            <person name="Minto R.E."/>
            <person name="Hibbett D.S."/>
        </authorList>
    </citation>
    <scope>NUCLEOTIDE SEQUENCE [LARGE SCALE GENOMIC DNA]</scope>
    <source>
        <strain evidence="3 4">ATCC 64428</strain>
    </source>
</reference>
<feature type="region of interest" description="Disordered" evidence="2">
    <location>
        <begin position="312"/>
        <end position="375"/>
    </location>
</feature>
<protein>
    <submittedName>
        <fullName evidence="3">Uncharacterized protein</fullName>
    </submittedName>
</protein>
<evidence type="ECO:0000313" key="4">
    <source>
        <dbReference type="Proteomes" id="UP000054144"/>
    </source>
</evidence>
<keyword evidence="4" id="KW-1185">Reference proteome</keyword>
<comment type="similarity">
    <text evidence="1">Belongs to the RCAN family.</text>
</comment>
<accession>A0A0D7ABJ1</accession>
<dbReference type="EMBL" id="KN881851">
    <property type="protein sequence ID" value="KIY48208.1"/>
    <property type="molecule type" value="Genomic_DNA"/>
</dbReference>
<dbReference type="Pfam" id="PF04847">
    <property type="entry name" value="Calcipressin"/>
    <property type="match status" value="1"/>
</dbReference>
<feature type="compositionally biased region" description="Low complexity" evidence="2">
    <location>
        <begin position="333"/>
        <end position="348"/>
    </location>
</feature>
<gene>
    <name evidence="3" type="ORF">FISHEDRAFT_59034</name>
</gene>
<dbReference type="Proteomes" id="UP000054144">
    <property type="component" value="Unassembled WGS sequence"/>
</dbReference>
<evidence type="ECO:0000256" key="2">
    <source>
        <dbReference type="SAM" id="MobiDB-lite"/>
    </source>
</evidence>
<dbReference type="OrthoDB" id="3133596at2759"/>
<organism evidence="3 4">
    <name type="scientific">Fistulina hepatica ATCC 64428</name>
    <dbReference type="NCBI Taxonomy" id="1128425"/>
    <lineage>
        <taxon>Eukaryota</taxon>
        <taxon>Fungi</taxon>
        <taxon>Dikarya</taxon>
        <taxon>Basidiomycota</taxon>
        <taxon>Agaricomycotina</taxon>
        <taxon>Agaricomycetes</taxon>
        <taxon>Agaricomycetidae</taxon>
        <taxon>Agaricales</taxon>
        <taxon>Fistulinaceae</taxon>
        <taxon>Fistulina</taxon>
    </lineage>
</organism>
<proteinExistence type="inferred from homology"/>
<dbReference type="InterPro" id="IPR006931">
    <property type="entry name" value="Calcipressin"/>
</dbReference>
<name>A0A0D7ABJ1_9AGAR</name>
<feature type="compositionally biased region" description="Basic and acidic residues" evidence="2">
    <location>
        <begin position="365"/>
        <end position="375"/>
    </location>
</feature>
<sequence>MAVASVPVGAGAIHGSTLETPKSQISLAEKRALYDTPEGLPAHRLQGKNKQAVLDGMWIKGRCALLHGKGGLELAHLVAFSTSNNEREQLERAMGIMDGGLNINTRGNLIEVCMIVHDLLDGQHGVLVPRDMVASQVMKIAPPSPPVNRYEDLPYLNGERDAVREYLYVCVDRKNDIHESNLIMGRTVISPNPRVVFGKALQDAGNASLGFVRASDLPSVFSLVQPARLEQVSAWTTMPRAYLNANPSFIMLNAGRTLDKIQRLDPGRDLGAELLERFAGTDGEQYVEEVCRVFKLCQNLYKKCFPVSDKQAKKRAGADSDARDVPYIPRHNSPPSSDTQDTPPSSSPLAPVRSQNPYKEKLRKNRPEEGTFRESSIDAEPLDFTILSDEEPSSPPAQEAVPVPPEVVSSVDLAHRSVIRFQSVRDQFLEQSRRPECPSAFQEDQAAQCKTLFFSLIDFVLNEDTELLFDRTGTILAGTKSFLISPPGSLPVGWEQIQDDPPNATPLAAATTSTSTWKRDLIPPNGEDGVRVGVFVENCDFGDEEEMREED</sequence>
<dbReference type="AlphaFoldDB" id="A0A0D7ABJ1"/>
<evidence type="ECO:0000256" key="1">
    <source>
        <dbReference type="ARBA" id="ARBA00008209"/>
    </source>
</evidence>
<dbReference type="GO" id="GO:0019722">
    <property type="term" value="P:calcium-mediated signaling"/>
    <property type="evidence" value="ECO:0007669"/>
    <property type="project" value="InterPro"/>
</dbReference>